<dbReference type="SUPFAM" id="SSF48371">
    <property type="entry name" value="ARM repeat"/>
    <property type="match status" value="1"/>
</dbReference>
<reference evidence="7" key="1">
    <citation type="submission" date="2006-10" db="EMBL/GenBank/DDBJ databases">
        <authorList>
            <person name="Amadeo P."/>
            <person name="Zhao Q."/>
            <person name="Wortman J."/>
            <person name="Fraser-Liggett C."/>
            <person name="Carlton J."/>
        </authorList>
    </citation>
    <scope>NUCLEOTIDE SEQUENCE</scope>
    <source>
        <strain evidence="7">G3</strain>
    </source>
</reference>
<dbReference type="eggNOG" id="KOG1241">
    <property type="taxonomic scope" value="Eukaryota"/>
</dbReference>
<sequence>MDYNIEVLLEQYYSTDYTATKKLIEFKEQDPVAFVIALINHLGSPSNPEITRKVCAVFLYKEIVPKDLNALRKFVDYWFQFDHSVHENLRVAATNAIFEGSPDLTQQASILLGVFYAVEISKNQYIDQFNELIQIASDNHSENTRNAALMTIEYFVENIVTLSSSGFNSQITMLYNLVLSIFNLFLNIMRNPDSPATLKIVVNAFVNATSFFYRVFSFQQSKLDFIRVVFDYTQHEDLVLDGYRILQKLYENYFSLFEEYMENIFTITQSDMESENENRIIESCTLWQIIAKVEKSKQKKYNANDRLYSRHAFASFFEPLATIIASFDPLEIDSDLENDPGSAAFNCLLALSQAVGEDCLEPLINFVKENISDPDWRLRYAAAFFLLCSSRMDCFIDTNTILETFQVFVSLLDDPNSAIVNIAMWSLGVMCEQIPDLSQDEERFVLILTKVTNVMESSQALYTRSCWLLGNVFGNFSPEEESTILAANFDTLAEIFLRTATHFGQESIAAAYGAINRLIAQTPMSLVDSYGSLLVTMMNNVDQLISSGANSKDSIALFIWLISTIQATVMNMGHAMVNHSTRLMEMLLNLLPMLNSALTAEILPAIGAIARAIQGDFSQYLDVVIGIIFQRLPSAEFISPAAVLVGDIYSSFGSLGENIDMQIVDMLFDDIHRDMIAQQDRSAVFSALGEVALKTVPQCHAWLDRLLSDLDQAMHSMYLEEDHFLGILNCYQSIVPILADIPGGDKCVHKFYKVFEQIFTFDVVDGNVLYEGVLLLEGIIKKFGRRVNVMLNRPYVRKLLDVSINSDKPFLTEAAGTVLQEIEKL</sequence>
<dbReference type="FunCoup" id="A2E9F4">
    <property type="interactions" value="1191"/>
</dbReference>
<dbReference type="GO" id="GO:0006606">
    <property type="term" value="P:protein import into nucleus"/>
    <property type="evidence" value="ECO:0000318"/>
    <property type="project" value="GO_Central"/>
</dbReference>
<dbReference type="STRING" id="5722.A2E9F4"/>
<dbReference type="Gene3D" id="1.25.10.10">
    <property type="entry name" value="Leucine-rich Repeat Variant"/>
    <property type="match status" value="1"/>
</dbReference>
<dbReference type="GO" id="GO:0061608">
    <property type="term" value="F:nuclear import signal receptor activity"/>
    <property type="evidence" value="ECO:0000318"/>
    <property type="project" value="GO_Central"/>
</dbReference>
<dbReference type="SMR" id="A2E9F4"/>
<protein>
    <recommendedName>
        <fullName evidence="6">Importin subunit beta-1/Transportin-1-like TPR repeats domain-containing protein</fullName>
    </recommendedName>
</protein>
<dbReference type="KEGG" id="tva:4768653"/>
<evidence type="ECO:0000256" key="1">
    <source>
        <dbReference type="ARBA" id="ARBA00004496"/>
    </source>
</evidence>
<organism evidence="7 8">
    <name type="scientific">Trichomonas vaginalis (strain ATCC PRA-98 / G3)</name>
    <dbReference type="NCBI Taxonomy" id="412133"/>
    <lineage>
        <taxon>Eukaryota</taxon>
        <taxon>Metamonada</taxon>
        <taxon>Parabasalia</taxon>
        <taxon>Trichomonadida</taxon>
        <taxon>Trichomonadidae</taxon>
        <taxon>Trichomonas</taxon>
    </lineage>
</organism>
<dbReference type="InterPro" id="IPR040122">
    <property type="entry name" value="Importin_beta"/>
</dbReference>
<dbReference type="EMBL" id="DS113333">
    <property type="protein sequence ID" value="EAY10718.1"/>
    <property type="molecule type" value="Genomic_DNA"/>
</dbReference>
<evidence type="ECO:0000256" key="3">
    <source>
        <dbReference type="ARBA" id="ARBA00022490"/>
    </source>
</evidence>
<dbReference type="RefSeq" id="XP_001322941.1">
    <property type="nucleotide sequence ID" value="XM_001322906.1"/>
</dbReference>
<evidence type="ECO:0000256" key="4">
    <source>
        <dbReference type="ARBA" id="ARBA00022737"/>
    </source>
</evidence>
<evidence type="ECO:0000259" key="6">
    <source>
        <dbReference type="Pfam" id="PF25574"/>
    </source>
</evidence>
<evidence type="ECO:0000256" key="5">
    <source>
        <dbReference type="ARBA" id="ARBA00022927"/>
    </source>
</evidence>
<keyword evidence="5" id="KW-0653">Protein transport</keyword>
<dbReference type="InterPro" id="IPR016024">
    <property type="entry name" value="ARM-type_fold"/>
</dbReference>
<feature type="domain" description="Importin subunit beta-1/Transportin-1-like TPR repeats" evidence="6">
    <location>
        <begin position="449"/>
        <end position="717"/>
    </location>
</feature>
<dbReference type="Pfam" id="PF25574">
    <property type="entry name" value="TPR_IMB1"/>
    <property type="match status" value="1"/>
</dbReference>
<accession>A2E9F4</accession>
<dbReference type="GO" id="GO:0005634">
    <property type="term" value="C:nucleus"/>
    <property type="evidence" value="ECO:0000318"/>
    <property type="project" value="GO_Central"/>
</dbReference>
<dbReference type="VEuPathDB" id="TrichDB:TVAG_364430"/>
<comment type="subcellular location">
    <subcellularLocation>
        <location evidence="1">Cytoplasm</location>
    </subcellularLocation>
</comment>
<keyword evidence="3" id="KW-0963">Cytoplasm</keyword>
<dbReference type="VEuPathDB" id="TrichDB:TVAGG3_0000950"/>
<name>A2E9F4_TRIV3</name>
<dbReference type="OMA" id="PADCFFF"/>
<dbReference type="AlphaFoldDB" id="A2E9F4"/>
<proteinExistence type="predicted"/>
<evidence type="ECO:0000313" key="8">
    <source>
        <dbReference type="Proteomes" id="UP000001542"/>
    </source>
</evidence>
<keyword evidence="2" id="KW-0813">Transport</keyword>
<dbReference type="InterPro" id="IPR058584">
    <property type="entry name" value="IMB1_TNPO1-like_TPR"/>
</dbReference>
<evidence type="ECO:0000256" key="2">
    <source>
        <dbReference type="ARBA" id="ARBA00022448"/>
    </source>
</evidence>
<dbReference type="InterPro" id="IPR011989">
    <property type="entry name" value="ARM-like"/>
</dbReference>
<dbReference type="InParanoid" id="A2E9F4"/>
<evidence type="ECO:0000313" key="7">
    <source>
        <dbReference type="EMBL" id="EAY10718.1"/>
    </source>
</evidence>
<dbReference type="OrthoDB" id="10263328at2759"/>
<reference evidence="7" key="2">
    <citation type="journal article" date="2007" name="Science">
        <title>Draft genome sequence of the sexually transmitted pathogen Trichomonas vaginalis.</title>
        <authorList>
            <person name="Carlton J.M."/>
            <person name="Hirt R.P."/>
            <person name="Silva J.C."/>
            <person name="Delcher A.L."/>
            <person name="Schatz M."/>
            <person name="Zhao Q."/>
            <person name="Wortman J.R."/>
            <person name="Bidwell S.L."/>
            <person name="Alsmark U.C.M."/>
            <person name="Besteiro S."/>
            <person name="Sicheritz-Ponten T."/>
            <person name="Noel C.J."/>
            <person name="Dacks J.B."/>
            <person name="Foster P.G."/>
            <person name="Simillion C."/>
            <person name="Van de Peer Y."/>
            <person name="Miranda-Saavedra D."/>
            <person name="Barton G.J."/>
            <person name="Westrop G.D."/>
            <person name="Mueller S."/>
            <person name="Dessi D."/>
            <person name="Fiori P.L."/>
            <person name="Ren Q."/>
            <person name="Paulsen I."/>
            <person name="Zhang H."/>
            <person name="Bastida-Corcuera F.D."/>
            <person name="Simoes-Barbosa A."/>
            <person name="Brown M.T."/>
            <person name="Hayes R.D."/>
            <person name="Mukherjee M."/>
            <person name="Okumura C.Y."/>
            <person name="Schneider R."/>
            <person name="Smith A.J."/>
            <person name="Vanacova S."/>
            <person name="Villalvazo M."/>
            <person name="Haas B.J."/>
            <person name="Pertea M."/>
            <person name="Feldblyum T.V."/>
            <person name="Utterback T.R."/>
            <person name="Shu C.L."/>
            <person name="Osoegawa K."/>
            <person name="de Jong P.J."/>
            <person name="Hrdy I."/>
            <person name="Horvathova L."/>
            <person name="Zubacova Z."/>
            <person name="Dolezal P."/>
            <person name="Malik S.B."/>
            <person name="Logsdon J.M. Jr."/>
            <person name="Henze K."/>
            <person name="Gupta A."/>
            <person name="Wang C.C."/>
            <person name="Dunne R.L."/>
            <person name="Upcroft J.A."/>
            <person name="Upcroft P."/>
            <person name="White O."/>
            <person name="Salzberg S.L."/>
            <person name="Tang P."/>
            <person name="Chiu C.-H."/>
            <person name="Lee Y.-S."/>
            <person name="Embley T.M."/>
            <person name="Coombs G.H."/>
            <person name="Mottram J.C."/>
            <person name="Tachezy J."/>
            <person name="Fraser-Liggett C.M."/>
            <person name="Johnson P.J."/>
        </authorList>
    </citation>
    <scope>NUCLEOTIDE SEQUENCE [LARGE SCALE GENOMIC DNA]</scope>
    <source>
        <strain evidence="7">G3</strain>
    </source>
</reference>
<keyword evidence="4" id="KW-0677">Repeat</keyword>
<keyword evidence="8" id="KW-1185">Reference proteome</keyword>
<dbReference type="GO" id="GO:0008139">
    <property type="term" value="F:nuclear localization sequence binding"/>
    <property type="evidence" value="ECO:0000318"/>
    <property type="project" value="GO_Central"/>
</dbReference>
<dbReference type="Proteomes" id="UP000001542">
    <property type="component" value="Unassembled WGS sequence"/>
</dbReference>
<gene>
    <name evidence="7" type="ORF">TVAG_364430</name>
</gene>
<dbReference type="PANTHER" id="PTHR10527">
    <property type="entry name" value="IMPORTIN BETA"/>
    <property type="match status" value="1"/>
</dbReference>
<dbReference type="FunFam" id="1.25.10.10:FF:001308">
    <property type="entry name" value="Uncharacterized protein"/>
    <property type="match status" value="1"/>
</dbReference>
<dbReference type="GO" id="GO:0005737">
    <property type="term" value="C:cytoplasm"/>
    <property type="evidence" value="ECO:0000318"/>
    <property type="project" value="GO_Central"/>
</dbReference>